<dbReference type="PANTHER" id="PTHR18964">
    <property type="entry name" value="ROK (REPRESSOR, ORF, KINASE) FAMILY"/>
    <property type="match status" value="1"/>
</dbReference>
<dbReference type="InterPro" id="IPR036388">
    <property type="entry name" value="WH-like_DNA-bd_sf"/>
</dbReference>
<organism evidence="2 3">
    <name type="scientific">Aureimonas jatrophae</name>
    <dbReference type="NCBI Taxonomy" id="1166073"/>
    <lineage>
        <taxon>Bacteria</taxon>
        <taxon>Pseudomonadati</taxon>
        <taxon>Pseudomonadota</taxon>
        <taxon>Alphaproteobacteria</taxon>
        <taxon>Hyphomicrobiales</taxon>
        <taxon>Aurantimonadaceae</taxon>
        <taxon>Aureimonas</taxon>
    </lineage>
</organism>
<dbReference type="Pfam" id="PF13412">
    <property type="entry name" value="HTH_24"/>
    <property type="match status" value="1"/>
</dbReference>
<feature type="region of interest" description="Disordered" evidence="1">
    <location>
        <begin position="1"/>
        <end position="30"/>
    </location>
</feature>
<dbReference type="GO" id="GO:0019262">
    <property type="term" value="P:N-acetylneuraminate catabolic process"/>
    <property type="evidence" value="ECO:0007669"/>
    <property type="project" value="TreeGrafter"/>
</dbReference>
<evidence type="ECO:0000256" key="1">
    <source>
        <dbReference type="SAM" id="MobiDB-lite"/>
    </source>
</evidence>
<keyword evidence="2" id="KW-0418">Kinase</keyword>
<reference evidence="2 3" key="1">
    <citation type="submission" date="2016-10" db="EMBL/GenBank/DDBJ databases">
        <authorList>
            <person name="de Groot N.N."/>
        </authorList>
    </citation>
    <scope>NUCLEOTIDE SEQUENCE [LARGE SCALE GENOMIC DNA]</scope>
    <source>
        <strain evidence="3">L7-484,KACC 16230,DSM 25025</strain>
    </source>
</reference>
<protein>
    <submittedName>
        <fullName evidence="2">Sugar kinase of the NBD/HSP70 family, may contain an N-terminal HTH domain</fullName>
    </submittedName>
</protein>
<proteinExistence type="predicted"/>
<evidence type="ECO:0000313" key="2">
    <source>
        <dbReference type="EMBL" id="SDO33938.1"/>
    </source>
</evidence>
<dbReference type="InterPro" id="IPR036390">
    <property type="entry name" value="WH_DNA-bd_sf"/>
</dbReference>
<evidence type="ECO:0000313" key="3">
    <source>
        <dbReference type="Proteomes" id="UP000198793"/>
    </source>
</evidence>
<dbReference type="SUPFAM" id="SSF46785">
    <property type="entry name" value="Winged helix' DNA-binding domain"/>
    <property type="match status" value="1"/>
</dbReference>
<accession>A0A1H0IRB7</accession>
<dbReference type="GO" id="GO:0009384">
    <property type="term" value="F:N-acylmannosamine kinase activity"/>
    <property type="evidence" value="ECO:0007669"/>
    <property type="project" value="TreeGrafter"/>
</dbReference>
<dbReference type="PANTHER" id="PTHR18964:SF169">
    <property type="entry name" value="N-ACETYLMANNOSAMINE KINASE"/>
    <property type="match status" value="1"/>
</dbReference>
<keyword evidence="3" id="KW-1185">Reference proteome</keyword>
<dbReference type="EMBL" id="FNIT01000005">
    <property type="protein sequence ID" value="SDO33938.1"/>
    <property type="molecule type" value="Genomic_DNA"/>
</dbReference>
<keyword evidence="2" id="KW-0808">Transferase</keyword>
<name>A0A1H0IRB7_9HYPH</name>
<dbReference type="InterPro" id="IPR000600">
    <property type="entry name" value="ROK"/>
</dbReference>
<dbReference type="AlphaFoldDB" id="A0A1H0IRB7"/>
<sequence>MAEASETLEIEPLRPLEGPDGTLRGSNQASLRAHNERAVLSLIRRHGALAKSEIARLSGLSPQTASVIMRQLERDGLVLSGEPRRGRVGQPSVPMRLDPDGAFSLGLKLGRRTSEMVLMDFVGQVRESRAILYRYPRRDDILRFVSEAAHDLRATLPPALRRRIAGLGVGLPFELWSWVEANGAPLEELDAWRDLDAAAEIAALTGESVFLANDVTAACGAEQAFGRQPSADYVYFFVGAFVGGGIVIDGSLVAGRLGNAGALGSMPVAGPKGQGRVQLIHAASIHVLERMVEDEGGEGVDLWRRDADWTGLGAALDRWIATAAQGLAEAITSATAVYDFEDAVIDGSFPAGVRSRLVAAVREALAGMERRGLSPVGVREGTIGRSAREVGSASLPFFAKFLLDHRVLLTERG</sequence>
<dbReference type="RefSeq" id="WP_342028259.1">
    <property type="nucleotide sequence ID" value="NZ_FNIT01000005.1"/>
</dbReference>
<gene>
    <name evidence="2" type="ORF">SAMN05192530_105295</name>
</gene>
<dbReference type="SUPFAM" id="SSF53067">
    <property type="entry name" value="Actin-like ATPase domain"/>
    <property type="match status" value="1"/>
</dbReference>
<dbReference type="STRING" id="1166073.SAMN05192530_105295"/>
<dbReference type="InterPro" id="IPR043129">
    <property type="entry name" value="ATPase_NBD"/>
</dbReference>
<dbReference type="Gene3D" id="1.10.10.10">
    <property type="entry name" value="Winged helix-like DNA-binding domain superfamily/Winged helix DNA-binding domain"/>
    <property type="match status" value="1"/>
</dbReference>
<dbReference type="Proteomes" id="UP000198793">
    <property type="component" value="Unassembled WGS sequence"/>
</dbReference>
<dbReference type="Pfam" id="PF00480">
    <property type="entry name" value="ROK"/>
    <property type="match status" value="1"/>
</dbReference>
<dbReference type="Gene3D" id="3.30.420.40">
    <property type="match status" value="2"/>
</dbReference>